<dbReference type="OrthoDB" id="6742844at2759"/>
<sequence length="597" mass="62664">MNRQQVTSILLCALLTTSFAHDLLRAKHLALSSRSQLHHQDRASGGSQDQCSWICKSSNDNKNSTSLQLFFNATIELIGIVNVEAKSALVIDIKAGLAAVLNGTSGSAIIVNVLDGTGLYIEGGKFNKTWLAAKISFEAYFKQLESLEVFIKLNIGEKFTLKQITDHILQELGEILKHLSVEIAQNLHGDLKVIVGLLEGVLSNVFKLLRGPLKGLLQLVGSGVTHLAGDIHFFIGVLEGLATFVGHIAGGIGELIKLKIELDLGLIFGAVNGVQALVNLLLALVSKGAIHLVAGLLNNAEALIEVIAKLGGGILHGVTGVFKLLGSILSLLNGNIKIDAFISFLIDFAISNKDGGSIDLNVHLEGFLKVIELSGASNDSKGLIEFVHNLQQGTLNFNGVDLSAVLKGLLGGVGNLLEFVVGILLKLEEHAVKIGTAIPALLLHLFQSVSPAGLQILAKLGINIDVDANGHLDIVKAFKGIIFKIPKILLALKEGDISKVLEDLPIFGTIYNAVAKAVKKASNGTVDLKKLLSRDGDKNVIEQIKNLIEGILKSVVSGSGSAGGSSSGGGSFEASGSNGGSGASGGWSFGNKFTIGV</sequence>
<name>A0A9P0NTQ3_ACAOB</name>
<comment type="caution">
    <text evidence="2">The sequence shown here is derived from an EMBL/GenBank/DDBJ whole genome shotgun (WGS) entry which is preliminary data.</text>
</comment>
<reference evidence="2" key="1">
    <citation type="submission" date="2022-03" db="EMBL/GenBank/DDBJ databases">
        <authorList>
            <person name="Sayadi A."/>
        </authorList>
    </citation>
    <scope>NUCLEOTIDE SEQUENCE</scope>
</reference>
<keyword evidence="3" id="KW-1185">Reference proteome</keyword>
<organism evidence="2 3">
    <name type="scientific">Acanthoscelides obtectus</name>
    <name type="common">Bean weevil</name>
    <name type="synonym">Bruchus obtectus</name>
    <dbReference type="NCBI Taxonomy" id="200917"/>
    <lineage>
        <taxon>Eukaryota</taxon>
        <taxon>Metazoa</taxon>
        <taxon>Ecdysozoa</taxon>
        <taxon>Arthropoda</taxon>
        <taxon>Hexapoda</taxon>
        <taxon>Insecta</taxon>
        <taxon>Pterygota</taxon>
        <taxon>Neoptera</taxon>
        <taxon>Endopterygota</taxon>
        <taxon>Coleoptera</taxon>
        <taxon>Polyphaga</taxon>
        <taxon>Cucujiformia</taxon>
        <taxon>Chrysomeloidea</taxon>
        <taxon>Chrysomelidae</taxon>
        <taxon>Bruchinae</taxon>
        <taxon>Bruchini</taxon>
        <taxon>Acanthoscelides</taxon>
    </lineage>
</organism>
<proteinExistence type="predicted"/>
<evidence type="ECO:0000313" key="2">
    <source>
        <dbReference type="EMBL" id="CAH1955875.1"/>
    </source>
</evidence>
<dbReference type="AlphaFoldDB" id="A0A9P0NTQ3"/>
<protein>
    <submittedName>
        <fullName evidence="2">Uncharacterized protein</fullName>
    </submittedName>
</protein>
<evidence type="ECO:0000313" key="3">
    <source>
        <dbReference type="Proteomes" id="UP001152888"/>
    </source>
</evidence>
<dbReference type="Proteomes" id="UP001152888">
    <property type="component" value="Unassembled WGS sequence"/>
</dbReference>
<evidence type="ECO:0000256" key="1">
    <source>
        <dbReference type="SAM" id="SignalP"/>
    </source>
</evidence>
<feature type="signal peptide" evidence="1">
    <location>
        <begin position="1"/>
        <end position="20"/>
    </location>
</feature>
<accession>A0A9P0NTQ3</accession>
<gene>
    <name evidence="2" type="ORF">ACAOBT_LOCUS1301</name>
</gene>
<dbReference type="EMBL" id="CAKOFQ010006663">
    <property type="protein sequence ID" value="CAH1955875.1"/>
    <property type="molecule type" value="Genomic_DNA"/>
</dbReference>
<feature type="chain" id="PRO_5040371438" evidence="1">
    <location>
        <begin position="21"/>
        <end position="597"/>
    </location>
</feature>
<keyword evidence="1" id="KW-0732">Signal</keyword>